<evidence type="ECO:0000313" key="1">
    <source>
        <dbReference type="EMBL" id="CAI6342361.1"/>
    </source>
</evidence>
<dbReference type="OrthoDB" id="1577640at2759"/>
<protein>
    <submittedName>
        <fullName evidence="1">Uncharacterized protein</fullName>
    </submittedName>
</protein>
<sequence>MTLLQRSVKSRRSVCNGVRQYRCASACPALLPRGAGWPRHKAEGARLEARGWRRKVGGRQARAWSRSLTLVMNQDKVVRLDISAAQPCHGHEKTWNEVLLELHSAPVQIIFGSVKSFLETPPEVQAKLKQKLEIPGLFLDRMSLQSNGFSGYEVSLGQNERVESYTLWSRFTVKQTYDTLKPKRTFTPHVSNHQSGTDGRDAEIIVHGPQSARYGWEWYEMGFIACWNPSGLVTLVCFDVPERMQSNFQSLFDANTVDTSSPHAVFSLVSDALLRVYDDSVWSLRNHISQWEARRAQETDYFLLHEIARHGVHVSETLRVAIQSLDAIMQHHEKFRMNVSLSHGKNQHSCWDKVESRLAFQLRFLQGLLERSEANNARIQNEITLAFNTAAQADSKIQVRIGEEAKSEASAMKAIAVVTMAFLPATFVSVSHPSKPERCMFW</sequence>
<proteinExistence type="predicted"/>
<gene>
    <name evidence="1" type="ORF">PDIGIT_LOCUS15567</name>
</gene>
<evidence type="ECO:0000313" key="2">
    <source>
        <dbReference type="Proteomes" id="UP001152607"/>
    </source>
</evidence>
<comment type="caution">
    <text evidence="1">The sequence shown here is derived from an EMBL/GenBank/DDBJ whole genome shotgun (WGS) entry which is preliminary data.</text>
</comment>
<reference evidence="1" key="1">
    <citation type="submission" date="2023-01" db="EMBL/GenBank/DDBJ databases">
        <authorList>
            <person name="Van Ghelder C."/>
            <person name="Rancurel C."/>
        </authorList>
    </citation>
    <scope>NUCLEOTIDE SEQUENCE</scope>
    <source>
        <strain evidence="1">CNCM I-4278</strain>
    </source>
</reference>
<dbReference type="AlphaFoldDB" id="A0A9W4UU25"/>
<dbReference type="EMBL" id="CAOQHR010000013">
    <property type="protein sequence ID" value="CAI6342361.1"/>
    <property type="molecule type" value="Genomic_DNA"/>
</dbReference>
<keyword evidence="2" id="KW-1185">Reference proteome</keyword>
<name>A0A9W4UU25_9PLEO</name>
<organism evidence="1 2">
    <name type="scientific">Periconia digitata</name>
    <dbReference type="NCBI Taxonomy" id="1303443"/>
    <lineage>
        <taxon>Eukaryota</taxon>
        <taxon>Fungi</taxon>
        <taxon>Dikarya</taxon>
        <taxon>Ascomycota</taxon>
        <taxon>Pezizomycotina</taxon>
        <taxon>Dothideomycetes</taxon>
        <taxon>Pleosporomycetidae</taxon>
        <taxon>Pleosporales</taxon>
        <taxon>Massarineae</taxon>
        <taxon>Periconiaceae</taxon>
        <taxon>Periconia</taxon>
    </lineage>
</organism>
<accession>A0A9W4UU25</accession>
<dbReference type="Proteomes" id="UP001152607">
    <property type="component" value="Unassembled WGS sequence"/>
</dbReference>